<accession>A0ABN2AP91</accession>
<keyword evidence="3" id="KW-1185">Reference proteome</keyword>
<dbReference type="Gene3D" id="1.50.10.20">
    <property type="match status" value="2"/>
</dbReference>
<dbReference type="CDD" id="cd00688">
    <property type="entry name" value="ISOPREN_C2_like"/>
    <property type="match status" value="1"/>
</dbReference>
<protein>
    <recommendedName>
        <fullName evidence="4">Prenyltransferase and squalene oxidase repeat-containing protein</fullName>
    </recommendedName>
</protein>
<name>A0ABN2AP91_9ACTN</name>
<dbReference type="RefSeq" id="WP_141006652.1">
    <property type="nucleotide sequence ID" value="NZ_BAAAOR010000023.1"/>
</dbReference>
<comment type="caution">
    <text evidence="2">The sequence shown here is derived from an EMBL/GenBank/DDBJ whole genome shotgun (WGS) entry which is preliminary data.</text>
</comment>
<keyword evidence="1" id="KW-0732">Signal</keyword>
<gene>
    <name evidence="2" type="ORF">GCM10009788_28500</name>
</gene>
<proteinExistence type="predicted"/>
<evidence type="ECO:0000256" key="1">
    <source>
        <dbReference type="SAM" id="SignalP"/>
    </source>
</evidence>
<dbReference type="Proteomes" id="UP001500842">
    <property type="component" value="Unassembled WGS sequence"/>
</dbReference>
<feature type="chain" id="PRO_5045626146" description="Prenyltransferase and squalene oxidase repeat-containing protein" evidence="1">
    <location>
        <begin position="36"/>
        <end position="515"/>
    </location>
</feature>
<dbReference type="EMBL" id="BAAAOR010000023">
    <property type="protein sequence ID" value="GAA1522899.1"/>
    <property type="molecule type" value="Genomic_DNA"/>
</dbReference>
<reference evidence="2 3" key="1">
    <citation type="journal article" date="2019" name="Int. J. Syst. Evol. Microbiol.">
        <title>The Global Catalogue of Microorganisms (GCM) 10K type strain sequencing project: providing services to taxonomists for standard genome sequencing and annotation.</title>
        <authorList>
            <consortium name="The Broad Institute Genomics Platform"/>
            <consortium name="The Broad Institute Genome Sequencing Center for Infectious Disease"/>
            <person name="Wu L."/>
            <person name="Ma J."/>
        </authorList>
    </citation>
    <scope>NUCLEOTIDE SEQUENCE [LARGE SCALE GENOMIC DNA]</scope>
    <source>
        <strain evidence="2 3">JCM 14942</strain>
    </source>
</reference>
<organism evidence="2 3">
    <name type="scientific">Nocardioides humi</name>
    <dbReference type="NCBI Taxonomy" id="449461"/>
    <lineage>
        <taxon>Bacteria</taxon>
        <taxon>Bacillati</taxon>
        <taxon>Actinomycetota</taxon>
        <taxon>Actinomycetes</taxon>
        <taxon>Propionibacteriales</taxon>
        <taxon>Nocardioidaceae</taxon>
        <taxon>Nocardioides</taxon>
    </lineage>
</organism>
<evidence type="ECO:0000313" key="3">
    <source>
        <dbReference type="Proteomes" id="UP001500842"/>
    </source>
</evidence>
<dbReference type="SUPFAM" id="SSF48239">
    <property type="entry name" value="Terpenoid cyclases/Protein prenyltransferases"/>
    <property type="match status" value="1"/>
</dbReference>
<evidence type="ECO:0000313" key="2">
    <source>
        <dbReference type="EMBL" id="GAA1522899.1"/>
    </source>
</evidence>
<evidence type="ECO:0008006" key="4">
    <source>
        <dbReference type="Google" id="ProtNLM"/>
    </source>
</evidence>
<sequence length="515" mass="52224">MSPRFPVRRAVAAVAGGAVVAGGLMVAGPTPVAHAAPVNAEAEAAAGWLADQLDEDGLFTYLDWQGQSTTDIGTTIDFGLSLLETDPDAPQLNTALTGVQAVLADYVGTPEVTNTGGLAKAAALYQAADFDIEDIDGLDLLTSLEGVIQADGQLGGSKDVYGQSWAVQVLREASSPKTADATDKLIEQACDDGGWGYDDFQTGDCVSVPDGTAYAVLALLPQQDDPDVAAAIDDGIAWLDGQQRADGGFGDWGDNANGTTSEANGSGLAAWALGEAGETAKAEAAATWVADHQVTAVPAACGATPLAGETGALAYDDKNIRDAIKDGITATDQQTWVIAGAQALAGLAYLPTRPATTGSLTAPTGYVDAGQPATVQVGGLRPGQTACLTGVGATQWFVGQGSTTFLVPGGTGDHTLTLSYAGGSATATLKALDAKKLEVKVKGKLKAKKKATIKVKGLAAGETVTVKVGKKKASGVANAKGVAKVKVKVKKKGKAKVKVTGQFPDRTGKATTRVV</sequence>
<dbReference type="InterPro" id="IPR008930">
    <property type="entry name" value="Terpenoid_cyclase/PrenylTrfase"/>
</dbReference>
<feature type="signal peptide" evidence="1">
    <location>
        <begin position="1"/>
        <end position="35"/>
    </location>
</feature>